<sequence length="358" mass="38541">MGSISREHVIKRAYYNQLLLDIKHSGIGAYLTIPEALYADESLDEYCLPVLARTSVSHRPAMDPRPFSKRTTDTFVAKGYYLWPGTILTAEKAARSRLRPSKNPDENPACTSIIGNRGCDEPRTAVDDPEAPSSKRKRTVPGQGPRPAPALSNTVNANTGPSEPPAKTFNTHFFQREDWFAVCDDKMTQFSNTKRLMGDNWPAMLANTRHIDLVDRTGSAAAQQPGANRRPIADSTMAGQGTQIYPQPPVFASALVGAGETSTSFLAELMPDTTTDSSGEHILMDGHLDVQVQDLNSILPGMEQWDMTEQATLYMPGFDGPADGTDHWMLLAEGVGVGSAGASWDEGGGGGGDRGGSG</sequence>
<reference evidence="2" key="2">
    <citation type="submission" date="2023-06" db="EMBL/GenBank/DDBJ databases">
        <authorList>
            <consortium name="Lawrence Berkeley National Laboratory"/>
            <person name="Haridas S."/>
            <person name="Hensen N."/>
            <person name="Bonometti L."/>
            <person name="Westerberg I."/>
            <person name="Brannstrom I.O."/>
            <person name="Guillou S."/>
            <person name="Cros-Aarteil S."/>
            <person name="Calhoun S."/>
            <person name="Kuo A."/>
            <person name="Mondo S."/>
            <person name="Pangilinan J."/>
            <person name="Riley R."/>
            <person name="Labutti K."/>
            <person name="Andreopoulos B."/>
            <person name="Lipzen A."/>
            <person name="Chen C."/>
            <person name="Yanf M."/>
            <person name="Daum C."/>
            <person name="Ng V."/>
            <person name="Clum A."/>
            <person name="Steindorff A."/>
            <person name="Ohm R."/>
            <person name="Martin F."/>
            <person name="Silar P."/>
            <person name="Natvig D."/>
            <person name="Lalanne C."/>
            <person name="Gautier V."/>
            <person name="Ament-Velasquez S.L."/>
            <person name="Kruys A."/>
            <person name="Hutchinson M.I."/>
            <person name="Powell A.J."/>
            <person name="Barry K."/>
            <person name="Miller A.N."/>
            <person name="Grigoriev I.V."/>
            <person name="Debuchy R."/>
            <person name="Gladieux P."/>
            <person name="Thoren M.H."/>
            <person name="Johannesson H."/>
        </authorList>
    </citation>
    <scope>NUCLEOTIDE SEQUENCE</scope>
    <source>
        <strain evidence="2">CBS 314.62</strain>
    </source>
</reference>
<feature type="compositionally biased region" description="Polar residues" evidence="1">
    <location>
        <begin position="151"/>
        <end position="161"/>
    </location>
</feature>
<reference evidence="2" key="1">
    <citation type="journal article" date="2023" name="Mol. Phylogenet. Evol.">
        <title>Genome-scale phylogeny and comparative genomics of the fungal order Sordariales.</title>
        <authorList>
            <person name="Hensen N."/>
            <person name="Bonometti L."/>
            <person name="Westerberg I."/>
            <person name="Brannstrom I.O."/>
            <person name="Guillou S."/>
            <person name="Cros-Aarteil S."/>
            <person name="Calhoun S."/>
            <person name="Haridas S."/>
            <person name="Kuo A."/>
            <person name="Mondo S."/>
            <person name="Pangilinan J."/>
            <person name="Riley R."/>
            <person name="LaButti K."/>
            <person name="Andreopoulos B."/>
            <person name="Lipzen A."/>
            <person name="Chen C."/>
            <person name="Yan M."/>
            <person name="Daum C."/>
            <person name="Ng V."/>
            <person name="Clum A."/>
            <person name="Steindorff A."/>
            <person name="Ohm R.A."/>
            <person name="Martin F."/>
            <person name="Silar P."/>
            <person name="Natvig D.O."/>
            <person name="Lalanne C."/>
            <person name="Gautier V."/>
            <person name="Ament-Velasquez S.L."/>
            <person name="Kruys A."/>
            <person name="Hutchinson M.I."/>
            <person name="Powell A.J."/>
            <person name="Barry K."/>
            <person name="Miller A.N."/>
            <person name="Grigoriev I.V."/>
            <person name="Debuchy R."/>
            <person name="Gladieux P."/>
            <person name="Hiltunen Thoren M."/>
            <person name="Johannesson H."/>
        </authorList>
    </citation>
    <scope>NUCLEOTIDE SEQUENCE</scope>
    <source>
        <strain evidence="2">CBS 314.62</strain>
    </source>
</reference>
<dbReference type="Proteomes" id="UP001270362">
    <property type="component" value="Unassembled WGS sequence"/>
</dbReference>
<dbReference type="AlphaFoldDB" id="A0AAE1C8E7"/>
<keyword evidence="3" id="KW-1185">Reference proteome</keyword>
<name>A0AAE1C8E7_9PEZI</name>
<protein>
    <submittedName>
        <fullName evidence="2">Uncharacterized protein</fullName>
    </submittedName>
</protein>
<gene>
    <name evidence="2" type="ORF">B0T22DRAFT_293156</name>
</gene>
<accession>A0AAE1C8E7</accession>
<feature type="region of interest" description="Disordered" evidence="1">
    <location>
        <begin position="94"/>
        <end position="167"/>
    </location>
</feature>
<organism evidence="2 3">
    <name type="scientific">Podospora appendiculata</name>
    <dbReference type="NCBI Taxonomy" id="314037"/>
    <lineage>
        <taxon>Eukaryota</taxon>
        <taxon>Fungi</taxon>
        <taxon>Dikarya</taxon>
        <taxon>Ascomycota</taxon>
        <taxon>Pezizomycotina</taxon>
        <taxon>Sordariomycetes</taxon>
        <taxon>Sordariomycetidae</taxon>
        <taxon>Sordariales</taxon>
        <taxon>Podosporaceae</taxon>
        <taxon>Podospora</taxon>
    </lineage>
</organism>
<comment type="caution">
    <text evidence="2">The sequence shown here is derived from an EMBL/GenBank/DDBJ whole genome shotgun (WGS) entry which is preliminary data.</text>
</comment>
<evidence type="ECO:0000256" key="1">
    <source>
        <dbReference type="SAM" id="MobiDB-lite"/>
    </source>
</evidence>
<evidence type="ECO:0000313" key="2">
    <source>
        <dbReference type="EMBL" id="KAK3682727.1"/>
    </source>
</evidence>
<proteinExistence type="predicted"/>
<dbReference type="EMBL" id="JAULSO010000005">
    <property type="protein sequence ID" value="KAK3682727.1"/>
    <property type="molecule type" value="Genomic_DNA"/>
</dbReference>
<evidence type="ECO:0000313" key="3">
    <source>
        <dbReference type="Proteomes" id="UP001270362"/>
    </source>
</evidence>